<dbReference type="PANTHER" id="PTHR31126">
    <property type="entry name" value="TYROSINE-PROTEIN PHOSPHATASE"/>
    <property type="match status" value="1"/>
</dbReference>
<dbReference type="Pfam" id="PF13350">
    <property type="entry name" value="Y_phosphatase3"/>
    <property type="match status" value="1"/>
</dbReference>
<comment type="similarity">
    <text evidence="1">Belongs to the protein-tyrosine phosphatase family.</text>
</comment>
<reference evidence="4" key="1">
    <citation type="submission" date="2016-10" db="EMBL/GenBank/DDBJ databases">
        <authorList>
            <person name="Varghese N."/>
            <person name="Submissions S."/>
        </authorList>
    </citation>
    <scope>NUCLEOTIDE SEQUENCE [LARGE SCALE GENOMIC DNA]</scope>
    <source>
        <strain evidence="4">DSM 16858</strain>
    </source>
</reference>
<dbReference type="PROSITE" id="PS50056">
    <property type="entry name" value="TYR_PHOSPHATASE_2"/>
    <property type="match status" value="1"/>
</dbReference>
<evidence type="ECO:0000313" key="3">
    <source>
        <dbReference type="EMBL" id="SET28811.1"/>
    </source>
</evidence>
<dbReference type="InterPro" id="IPR026893">
    <property type="entry name" value="Tyr/Ser_Pase_IphP-type"/>
</dbReference>
<dbReference type="EMBL" id="FOIJ01000002">
    <property type="protein sequence ID" value="SET28811.1"/>
    <property type="molecule type" value="Genomic_DNA"/>
</dbReference>
<accession>A0A1I0DA07</accession>
<feature type="domain" description="Tyrosine specific protein phosphatases" evidence="2">
    <location>
        <begin position="106"/>
        <end position="190"/>
    </location>
</feature>
<organism evidence="3 4">
    <name type="scientific">Stigmatella erecta</name>
    <dbReference type="NCBI Taxonomy" id="83460"/>
    <lineage>
        <taxon>Bacteria</taxon>
        <taxon>Pseudomonadati</taxon>
        <taxon>Myxococcota</taxon>
        <taxon>Myxococcia</taxon>
        <taxon>Myxococcales</taxon>
        <taxon>Cystobacterineae</taxon>
        <taxon>Archangiaceae</taxon>
        <taxon>Stigmatella</taxon>
    </lineage>
</organism>
<protein>
    <submittedName>
        <fullName evidence="3">Protein-tyrosine phosphatase</fullName>
    </submittedName>
</protein>
<dbReference type="PROSITE" id="PS00383">
    <property type="entry name" value="TYR_PHOSPHATASE_1"/>
    <property type="match status" value="1"/>
</dbReference>
<dbReference type="InterPro" id="IPR016130">
    <property type="entry name" value="Tyr_Pase_AS"/>
</dbReference>
<keyword evidence="4" id="KW-1185">Reference proteome</keyword>
<dbReference type="AlphaFoldDB" id="A0A1I0DA07"/>
<evidence type="ECO:0000259" key="2">
    <source>
        <dbReference type="PROSITE" id="PS50056"/>
    </source>
</evidence>
<dbReference type="InterPro" id="IPR000387">
    <property type="entry name" value="Tyr_Pase_dom"/>
</dbReference>
<dbReference type="RefSeq" id="WP_093516691.1">
    <property type="nucleotide sequence ID" value="NZ_FOIJ01000002.1"/>
</dbReference>
<evidence type="ECO:0000313" key="4">
    <source>
        <dbReference type="Proteomes" id="UP000199181"/>
    </source>
</evidence>
<name>A0A1I0DA07_9BACT</name>
<dbReference type="GO" id="GO:0004721">
    <property type="term" value="F:phosphoprotein phosphatase activity"/>
    <property type="evidence" value="ECO:0007669"/>
    <property type="project" value="InterPro"/>
</dbReference>
<dbReference type="Gene3D" id="3.90.190.10">
    <property type="entry name" value="Protein tyrosine phosphatase superfamily"/>
    <property type="match status" value="1"/>
</dbReference>
<proteinExistence type="inferred from homology"/>
<dbReference type="PANTHER" id="PTHR31126:SF1">
    <property type="entry name" value="TYROSINE SPECIFIC PROTEIN PHOSPHATASES DOMAIN-CONTAINING PROTEIN"/>
    <property type="match status" value="1"/>
</dbReference>
<sequence>MEVARRLANFRDVGGLKTADGRTFRTGVLFRSGELSRMNAEDWVTLRGLGIQLICDLRSPGESQKRRLRLTDASIRVVNIPIHEQATQDGSRRKLLGFLFGKAGGERFREFSRAYYHHIAFEQTARIREVITLLAGERNLPAVIHCTAGKDRTGFLAALIQLLAGVRYEEVMEDYLRTNDFFAPQLEKFLKVMRVLTLSQVSPERMRLILMAHPDFLDEVYGTLMKRYGSVETYLREACGIEQDTLRKLKDRLLA</sequence>
<dbReference type="SUPFAM" id="SSF52799">
    <property type="entry name" value="(Phosphotyrosine protein) phosphatases II"/>
    <property type="match status" value="1"/>
</dbReference>
<dbReference type="InterPro" id="IPR029021">
    <property type="entry name" value="Prot-tyrosine_phosphatase-like"/>
</dbReference>
<dbReference type="Proteomes" id="UP000199181">
    <property type="component" value="Unassembled WGS sequence"/>
</dbReference>
<evidence type="ECO:0000256" key="1">
    <source>
        <dbReference type="ARBA" id="ARBA00009580"/>
    </source>
</evidence>
<gene>
    <name evidence="3" type="ORF">SAMN05443639_102436</name>
</gene>